<comment type="catalytic activity">
    <reaction evidence="4">
        <text>L-proline + NADP(+) = (S)-1-pyrroline-5-carboxylate + NADPH + 2 H(+)</text>
        <dbReference type="Rhea" id="RHEA:14109"/>
        <dbReference type="ChEBI" id="CHEBI:15378"/>
        <dbReference type="ChEBI" id="CHEBI:17388"/>
        <dbReference type="ChEBI" id="CHEBI:57783"/>
        <dbReference type="ChEBI" id="CHEBI:58349"/>
        <dbReference type="ChEBI" id="CHEBI:60039"/>
        <dbReference type="EC" id="1.5.1.2"/>
    </reaction>
</comment>
<dbReference type="GO" id="GO:0055129">
    <property type="term" value="P:L-proline biosynthetic process"/>
    <property type="evidence" value="ECO:0007669"/>
    <property type="project" value="UniProtKB-UniRule"/>
</dbReference>
<evidence type="ECO:0000313" key="8">
    <source>
        <dbReference type="EMBL" id="QTC89759.1"/>
    </source>
</evidence>
<dbReference type="GO" id="GO:0004735">
    <property type="term" value="F:pyrroline-5-carboxylate reductase activity"/>
    <property type="evidence" value="ECO:0007669"/>
    <property type="project" value="UniProtKB-UniRule"/>
</dbReference>
<dbReference type="SUPFAM" id="SSF48179">
    <property type="entry name" value="6-phosphogluconate dehydrogenase C-terminal domain-like"/>
    <property type="match status" value="1"/>
</dbReference>
<feature type="domain" description="Pyrroline-5-carboxylate reductase catalytic N-terminal" evidence="6">
    <location>
        <begin position="8"/>
        <end position="101"/>
    </location>
</feature>
<comment type="subcellular location">
    <subcellularLocation>
        <location evidence="4">Cytoplasm</location>
    </subcellularLocation>
</comment>
<dbReference type="PROSITE" id="PS00521">
    <property type="entry name" value="P5CR"/>
    <property type="match status" value="1"/>
</dbReference>
<dbReference type="InterPro" id="IPR036291">
    <property type="entry name" value="NAD(P)-bd_dom_sf"/>
</dbReference>
<comment type="pathway">
    <text evidence="4">Amino-acid biosynthesis; L-proline biosynthesis; L-proline from L-glutamate 5-semialdehyde: step 1/1.</text>
</comment>
<keyword evidence="3 4" id="KW-0560">Oxidoreductase</keyword>
<dbReference type="PANTHER" id="PTHR11645:SF0">
    <property type="entry name" value="PYRROLINE-5-CARBOXYLATE REDUCTASE 3"/>
    <property type="match status" value="1"/>
</dbReference>
<gene>
    <name evidence="4" type="primary">proC</name>
    <name evidence="8" type="ORF">IFJ75_10580</name>
</gene>
<feature type="binding site" evidence="5">
    <location>
        <position position="39"/>
    </location>
    <ligand>
        <name>NADP(+)</name>
        <dbReference type="ChEBI" id="CHEBI:58349"/>
    </ligand>
</feature>
<keyword evidence="4" id="KW-0963">Cytoplasm</keyword>
<organism evidence="8 9">
    <name type="scientific">Brevundimonas goettingensis</name>
    <dbReference type="NCBI Taxonomy" id="2774190"/>
    <lineage>
        <taxon>Bacteria</taxon>
        <taxon>Pseudomonadati</taxon>
        <taxon>Pseudomonadota</taxon>
        <taxon>Alphaproteobacteria</taxon>
        <taxon>Caulobacterales</taxon>
        <taxon>Caulobacteraceae</taxon>
        <taxon>Brevundimonas</taxon>
    </lineage>
</organism>
<dbReference type="InterPro" id="IPR029036">
    <property type="entry name" value="P5CR_dimer"/>
</dbReference>
<dbReference type="SUPFAM" id="SSF51735">
    <property type="entry name" value="NAD(P)-binding Rossmann-fold domains"/>
    <property type="match status" value="1"/>
</dbReference>
<dbReference type="GO" id="GO:0005737">
    <property type="term" value="C:cytoplasm"/>
    <property type="evidence" value="ECO:0007669"/>
    <property type="project" value="UniProtKB-SubCell"/>
</dbReference>
<dbReference type="InterPro" id="IPR053790">
    <property type="entry name" value="P5CR-like_CS"/>
</dbReference>
<dbReference type="HAMAP" id="MF_01925">
    <property type="entry name" value="P5C_reductase"/>
    <property type="match status" value="1"/>
</dbReference>
<dbReference type="Gene3D" id="3.40.50.720">
    <property type="entry name" value="NAD(P)-binding Rossmann-like Domain"/>
    <property type="match status" value="1"/>
</dbReference>
<dbReference type="Gene3D" id="1.10.3730.10">
    <property type="entry name" value="ProC C-terminal domain-like"/>
    <property type="match status" value="1"/>
</dbReference>
<proteinExistence type="inferred from homology"/>
<keyword evidence="9" id="KW-1185">Reference proteome</keyword>
<dbReference type="Pfam" id="PF03807">
    <property type="entry name" value="F420_oxidored"/>
    <property type="match status" value="1"/>
</dbReference>
<dbReference type="EC" id="1.5.1.2" evidence="4"/>
<dbReference type="PANTHER" id="PTHR11645">
    <property type="entry name" value="PYRROLINE-5-CARBOXYLATE REDUCTASE"/>
    <property type="match status" value="1"/>
</dbReference>
<dbReference type="Proteomes" id="UP000663918">
    <property type="component" value="Chromosome"/>
</dbReference>
<evidence type="ECO:0000259" key="7">
    <source>
        <dbReference type="Pfam" id="PF14748"/>
    </source>
</evidence>
<keyword evidence="4" id="KW-0641">Proline biosynthesis</keyword>
<feature type="domain" description="Pyrroline-5-carboxylate reductase dimerisation" evidence="7">
    <location>
        <begin position="161"/>
        <end position="264"/>
    </location>
</feature>
<accession>A0A975BZ89</accession>
<dbReference type="AlphaFoldDB" id="A0A975BZ89"/>
<evidence type="ECO:0000256" key="4">
    <source>
        <dbReference type="HAMAP-Rule" id="MF_01925"/>
    </source>
</evidence>
<reference evidence="8" key="1">
    <citation type="submission" date="2020-09" db="EMBL/GenBank/DDBJ databases">
        <title>Brevundimonas sp. LVF2 isolated from a puddle in Goettingen, Germany.</title>
        <authorList>
            <person name="Friedrich I."/>
            <person name="Klassen A."/>
            <person name="Hannes N."/>
            <person name="Schneider D."/>
            <person name="Hertel R."/>
            <person name="Daniel R."/>
        </authorList>
    </citation>
    <scope>NUCLEOTIDE SEQUENCE</scope>
    <source>
        <strain evidence="8">LVF2</strain>
    </source>
</reference>
<evidence type="ECO:0000256" key="1">
    <source>
        <dbReference type="ARBA" id="ARBA00005525"/>
    </source>
</evidence>
<evidence type="ECO:0000256" key="5">
    <source>
        <dbReference type="PIRSR" id="PIRSR000193-1"/>
    </source>
</evidence>
<evidence type="ECO:0000256" key="2">
    <source>
        <dbReference type="ARBA" id="ARBA00022857"/>
    </source>
</evidence>
<evidence type="ECO:0000259" key="6">
    <source>
        <dbReference type="Pfam" id="PF03807"/>
    </source>
</evidence>
<dbReference type="KEGG" id="bgoe:IFJ75_10580"/>
<dbReference type="PIRSF" id="PIRSF000193">
    <property type="entry name" value="Pyrrol-5-carb_rd"/>
    <property type="match status" value="1"/>
</dbReference>
<dbReference type="InterPro" id="IPR008927">
    <property type="entry name" value="6-PGluconate_DH-like_C_sf"/>
</dbReference>
<dbReference type="RefSeq" id="WP_207868000.1">
    <property type="nucleotide sequence ID" value="NZ_CP062222.1"/>
</dbReference>
<dbReference type="InterPro" id="IPR000304">
    <property type="entry name" value="Pyrroline-COOH_reductase"/>
</dbReference>
<evidence type="ECO:0000313" key="9">
    <source>
        <dbReference type="Proteomes" id="UP000663918"/>
    </source>
</evidence>
<name>A0A975BZ89_9CAUL</name>
<comment type="catalytic activity">
    <reaction evidence="4">
        <text>L-proline + NAD(+) = (S)-1-pyrroline-5-carboxylate + NADH + 2 H(+)</text>
        <dbReference type="Rhea" id="RHEA:14105"/>
        <dbReference type="ChEBI" id="CHEBI:15378"/>
        <dbReference type="ChEBI" id="CHEBI:17388"/>
        <dbReference type="ChEBI" id="CHEBI:57540"/>
        <dbReference type="ChEBI" id="CHEBI:57945"/>
        <dbReference type="ChEBI" id="CHEBI:60039"/>
        <dbReference type="EC" id="1.5.1.2"/>
    </reaction>
</comment>
<dbReference type="EMBL" id="CP062222">
    <property type="protein sequence ID" value="QTC89759.1"/>
    <property type="molecule type" value="Genomic_DNA"/>
</dbReference>
<evidence type="ECO:0000256" key="3">
    <source>
        <dbReference type="ARBA" id="ARBA00023002"/>
    </source>
</evidence>
<comment type="similarity">
    <text evidence="1 4">Belongs to the pyrroline-5-carboxylate reductase family.</text>
</comment>
<sequence length="267" mass="27050">MSGNGRPVVLVGCGRLGSAIVEGWLKTGAVDPAELIILTPSEKPVAERARALGARVNPPLEALADARAVVLSVKPAYWRGAVEPLVSALPEDATIVSVMAGVRTAAIGAALSPRPVVRVMPTTAVASAAGIAAVWSADDAARAVAHTLFAPLAEVVDLDEERHMDVATAVAGSGPAYVHAFTRALAAAGEEAGLDPDSALKLARGAVRSAASADPSETLDALIARVASPGGTTEAGLKALNQNDELDEAVEAAVIAALLRARELSKD</sequence>
<dbReference type="Pfam" id="PF14748">
    <property type="entry name" value="P5CR_dimer"/>
    <property type="match status" value="1"/>
</dbReference>
<comment type="function">
    <text evidence="4">Catalyzes the reduction of 1-pyrroline-5-carboxylate (PCA) to L-proline.</text>
</comment>
<keyword evidence="4" id="KW-0028">Amino-acid biosynthesis</keyword>
<dbReference type="InterPro" id="IPR028939">
    <property type="entry name" value="P5C_Rdtase_cat_N"/>
</dbReference>
<keyword evidence="2 4" id="KW-0521">NADP</keyword>
<protein>
    <recommendedName>
        <fullName evidence="4">Pyrroline-5-carboxylate reductase</fullName>
        <shortName evidence="4">P5C reductase</shortName>
        <shortName evidence="4">P5CR</shortName>
        <ecNumber evidence="4">1.5.1.2</ecNumber>
    </recommendedName>
    <alternativeName>
        <fullName evidence="4">PCA reductase</fullName>
    </alternativeName>
</protein>